<dbReference type="PANTHER" id="PTHR31462:SF5">
    <property type="entry name" value="ENDOSOMAL_LYSOSOMAL PROTON CHANNEL TMEM175"/>
    <property type="match status" value="1"/>
</dbReference>
<name>A0AAU2JMX3_9ACTN</name>
<dbReference type="GO" id="GO:0005267">
    <property type="term" value="F:potassium channel activity"/>
    <property type="evidence" value="ECO:0007669"/>
    <property type="project" value="UniProtKB-KW"/>
</dbReference>
<evidence type="ECO:0000256" key="4">
    <source>
        <dbReference type="ARBA" id="ARBA00022538"/>
    </source>
</evidence>
<dbReference type="GO" id="GO:0016020">
    <property type="term" value="C:membrane"/>
    <property type="evidence" value="ECO:0007669"/>
    <property type="project" value="UniProtKB-SubCell"/>
</dbReference>
<evidence type="ECO:0000313" key="14">
    <source>
        <dbReference type="EMBL" id="WTU72797.1"/>
    </source>
</evidence>
<dbReference type="SUPFAM" id="SSF103473">
    <property type="entry name" value="MFS general substrate transporter"/>
    <property type="match status" value="1"/>
</dbReference>
<evidence type="ECO:0000256" key="13">
    <source>
        <dbReference type="SAM" id="Phobius"/>
    </source>
</evidence>
<evidence type="ECO:0000256" key="9">
    <source>
        <dbReference type="ARBA" id="ARBA00023065"/>
    </source>
</evidence>
<evidence type="ECO:0000256" key="12">
    <source>
        <dbReference type="ARBA" id="ARBA00034430"/>
    </source>
</evidence>
<evidence type="ECO:0000256" key="10">
    <source>
        <dbReference type="ARBA" id="ARBA00023136"/>
    </source>
</evidence>
<feature type="transmembrane region" description="Helical" evidence="13">
    <location>
        <begin position="115"/>
        <end position="136"/>
    </location>
</feature>
<comment type="subcellular location">
    <subcellularLocation>
        <location evidence="1">Membrane</location>
        <topology evidence="1">Multi-pass membrane protein</topology>
    </subcellularLocation>
</comment>
<keyword evidence="3" id="KW-0813">Transport</keyword>
<dbReference type="GO" id="GO:0015252">
    <property type="term" value="F:proton channel activity"/>
    <property type="evidence" value="ECO:0007669"/>
    <property type="project" value="InterPro"/>
</dbReference>
<dbReference type="EMBL" id="CP108264">
    <property type="protein sequence ID" value="WTU72797.1"/>
    <property type="molecule type" value="Genomic_DNA"/>
</dbReference>
<evidence type="ECO:0000256" key="7">
    <source>
        <dbReference type="ARBA" id="ARBA00022958"/>
    </source>
</evidence>
<protein>
    <submittedName>
        <fullName evidence="14">TMEM175 family protein</fullName>
    </submittedName>
</protein>
<evidence type="ECO:0000256" key="1">
    <source>
        <dbReference type="ARBA" id="ARBA00004141"/>
    </source>
</evidence>
<keyword evidence="9" id="KW-0406">Ion transport</keyword>
<feature type="transmembrane region" description="Helical" evidence="13">
    <location>
        <begin position="157"/>
        <end position="175"/>
    </location>
</feature>
<evidence type="ECO:0000256" key="2">
    <source>
        <dbReference type="ARBA" id="ARBA00006920"/>
    </source>
</evidence>
<keyword evidence="10 13" id="KW-0472">Membrane</keyword>
<dbReference type="InterPro" id="IPR036259">
    <property type="entry name" value="MFS_trans_sf"/>
</dbReference>
<feature type="transmembrane region" description="Helical" evidence="13">
    <location>
        <begin position="45"/>
        <end position="63"/>
    </location>
</feature>
<reference evidence="14" key="1">
    <citation type="submission" date="2022-10" db="EMBL/GenBank/DDBJ databases">
        <title>The complete genomes of actinobacterial strains from the NBC collection.</title>
        <authorList>
            <person name="Joergensen T.S."/>
            <person name="Alvarez Arevalo M."/>
            <person name="Sterndorff E.B."/>
            <person name="Faurdal D."/>
            <person name="Vuksanovic O."/>
            <person name="Mourched A.-S."/>
            <person name="Charusanti P."/>
            <person name="Shaw S."/>
            <person name="Blin K."/>
            <person name="Weber T."/>
        </authorList>
    </citation>
    <scope>NUCLEOTIDE SEQUENCE</scope>
    <source>
        <strain evidence="14">NBC_00049</strain>
    </source>
</reference>
<keyword evidence="4" id="KW-0633">Potassium transport</keyword>
<keyword evidence="5 13" id="KW-0812">Transmembrane</keyword>
<feature type="transmembrane region" description="Helical" evidence="13">
    <location>
        <begin position="75"/>
        <end position="95"/>
    </location>
</feature>
<evidence type="ECO:0000256" key="5">
    <source>
        <dbReference type="ARBA" id="ARBA00022692"/>
    </source>
</evidence>
<evidence type="ECO:0000256" key="11">
    <source>
        <dbReference type="ARBA" id="ARBA00023303"/>
    </source>
</evidence>
<sequence>MENETGRIEAFSDGVFAVIITILVLELKVPEETGSEFWHGVREQWPHYAAYVVSFLIIGVMWVNHHTIFSHLKRVDRPLLFLNLLVLMVVSVVPYTTNVLAEHLVEEGGSANAAAVLYSGVTVAYAMAFLAFWWYVTRVGHLFHEQVDKQGARATRVRFGLGAIAYPLTVALAFYSATLTLVAHFLIAIYYAANQIPIPLVVEEERLETASDLRK</sequence>
<keyword evidence="7" id="KW-0630">Potassium</keyword>
<evidence type="ECO:0000256" key="6">
    <source>
        <dbReference type="ARBA" id="ARBA00022826"/>
    </source>
</evidence>
<dbReference type="AlphaFoldDB" id="A0AAU2JMX3"/>
<comment type="similarity">
    <text evidence="2">Belongs to the TMEM175 family.</text>
</comment>
<accession>A0AAU2JMX3</accession>
<evidence type="ECO:0000256" key="3">
    <source>
        <dbReference type="ARBA" id="ARBA00022448"/>
    </source>
</evidence>
<comment type="catalytic activity">
    <reaction evidence="12">
        <text>K(+)(in) = K(+)(out)</text>
        <dbReference type="Rhea" id="RHEA:29463"/>
        <dbReference type="ChEBI" id="CHEBI:29103"/>
    </reaction>
</comment>
<feature type="transmembrane region" description="Helical" evidence="13">
    <location>
        <begin position="7"/>
        <end position="25"/>
    </location>
</feature>
<dbReference type="PANTHER" id="PTHR31462">
    <property type="entry name" value="ENDOSOMAL/LYSOSOMAL POTASSIUM CHANNEL TMEM175"/>
    <property type="match status" value="1"/>
</dbReference>
<dbReference type="InterPro" id="IPR010617">
    <property type="entry name" value="TMEM175-like"/>
</dbReference>
<keyword evidence="6" id="KW-0631">Potassium channel</keyword>
<gene>
    <name evidence="14" type="ORF">OG327_05260</name>
</gene>
<proteinExistence type="inferred from homology"/>
<evidence type="ECO:0000256" key="8">
    <source>
        <dbReference type="ARBA" id="ARBA00022989"/>
    </source>
</evidence>
<organism evidence="14">
    <name type="scientific">Streptomyces sp. NBC_00049</name>
    <dbReference type="NCBI Taxonomy" id="2903617"/>
    <lineage>
        <taxon>Bacteria</taxon>
        <taxon>Bacillati</taxon>
        <taxon>Actinomycetota</taxon>
        <taxon>Actinomycetes</taxon>
        <taxon>Kitasatosporales</taxon>
        <taxon>Streptomycetaceae</taxon>
        <taxon>Streptomyces</taxon>
    </lineage>
</organism>
<keyword evidence="11" id="KW-0407">Ion channel</keyword>
<dbReference type="Pfam" id="PF06736">
    <property type="entry name" value="TMEM175"/>
    <property type="match status" value="1"/>
</dbReference>
<keyword evidence="8 13" id="KW-1133">Transmembrane helix</keyword>